<comment type="subcellular location">
    <subcellularLocation>
        <location evidence="1">Cell membrane</location>
        <topology evidence="1">Multi-pass membrane protein</topology>
    </subcellularLocation>
</comment>
<dbReference type="EMBL" id="JAFBEB010000009">
    <property type="protein sequence ID" value="MBM7591069.1"/>
    <property type="molecule type" value="Genomic_DNA"/>
</dbReference>
<dbReference type="SUPFAM" id="SSF52540">
    <property type="entry name" value="P-loop containing nucleoside triphosphate hydrolases"/>
    <property type="match status" value="1"/>
</dbReference>
<organism evidence="7 8">
    <name type="scientific">Brevibacillus fulvus</name>
    <dbReference type="NCBI Taxonomy" id="1125967"/>
    <lineage>
        <taxon>Bacteria</taxon>
        <taxon>Bacillati</taxon>
        <taxon>Bacillota</taxon>
        <taxon>Bacilli</taxon>
        <taxon>Bacillales</taxon>
        <taxon>Paenibacillaceae</taxon>
        <taxon>Brevibacillus</taxon>
    </lineage>
</organism>
<dbReference type="PANTHER" id="PTHR37937:SF1">
    <property type="entry name" value="CONJUGATIVE TRANSFER: DNA TRANSPORT"/>
    <property type="match status" value="1"/>
</dbReference>
<evidence type="ECO:0000256" key="3">
    <source>
        <dbReference type="ARBA" id="ARBA00022692"/>
    </source>
</evidence>
<keyword evidence="2" id="KW-1003">Cell membrane</keyword>
<dbReference type="Proteomes" id="UP000717624">
    <property type="component" value="Unassembled WGS sequence"/>
</dbReference>
<accession>A0A938XZG7</accession>
<dbReference type="InterPro" id="IPR027417">
    <property type="entry name" value="P-loop_NTPase"/>
</dbReference>
<gene>
    <name evidence="7" type="ORF">JOD01_002695</name>
</gene>
<comment type="caution">
    <text evidence="7">The sequence shown here is derived from an EMBL/GenBank/DDBJ whole genome shotgun (WGS) entry which is preliminary data.</text>
</comment>
<evidence type="ECO:0000259" key="6">
    <source>
        <dbReference type="Pfam" id="PF12696"/>
    </source>
</evidence>
<evidence type="ECO:0000313" key="7">
    <source>
        <dbReference type="EMBL" id="MBM7591069.1"/>
    </source>
</evidence>
<sequence>MIEKLPTMRGRRIYPMMVFQSIPQMKQRYKDSWEEIISYCDTQVYLGVNEQGSADYLSNLLGVTTIKIQNASRSTKVGKINGDGLTESYSYQQRKLMFPDEVRTLSRDNLSCLRIS</sequence>
<name>A0A938XZG7_9BACL</name>
<dbReference type="GO" id="GO:0005886">
    <property type="term" value="C:plasma membrane"/>
    <property type="evidence" value="ECO:0007669"/>
    <property type="project" value="UniProtKB-SubCell"/>
</dbReference>
<feature type="domain" description="TraD/TraG TraM recognition site" evidence="6">
    <location>
        <begin position="4"/>
        <end position="106"/>
    </location>
</feature>
<keyword evidence="4" id="KW-1133">Transmembrane helix</keyword>
<dbReference type="InterPro" id="IPR032689">
    <property type="entry name" value="TraG-D_C"/>
</dbReference>
<dbReference type="Pfam" id="PF12696">
    <property type="entry name" value="TraG-D_C"/>
    <property type="match status" value="1"/>
</dbReference>
<dbReference type="CDD" id="cd01127">
    <property type="entry name" value="TrwB_TraG_TraD_VirD4"/>
    <property type="match status" value="1"/>
</dbReference>
<keyword evidence="8" id="KW-1185">Reference proteome</keyword>
<evidence type="ECO:0000313" key="8">
    <source>
        <dbReference type="Proteomes" id="UP000717624"/>
    </source>
</evidence>
<evidence type="ECO:0000256" key="1">
    <source>
        <dbReference type="ARBA" id="ARBA00004651"/>
    </source>
</evidence>
<dbReference type="InterPro" id="IPR051539">
    <property type="entry name" value="T4SS-coupling_protein"/>
</dbReference>
<keyword evidence="3" id="KW-0812">Transmembrane</keyword>
<reference evidence="7" key="1">
    <citation type="submission" date="2021-01" db="EMBL/GenBank/DDBJ databases">
        <title>Genomic Encyclopedia of Type Strains, Phase IV (KMG-IV): sequencing the most valuable type-strain genomes for metagenomic binning, comparative biology and taxonomic classification.</title>
        <authorList>
            <person name="Goeker M."/>
        </authorList>
    </citation>
    <scope>NUCLEOTIDE SEQUENCE</scope>
    <source>
        <strain evidence="7">DSM 25523</strain>
    </source>
</reference>
<dbReference type="AlphaFoldDB" id="A0A938XZG7"/>
<dbReference type="PANTHER" id="PTHR37937">
    <property type="entry name" value="CONJUGATIVE TRANSFER: DNA TRANSPORT"/>
    <property type="match status" value="1"/>
</dbReference>
<protein>
    <submittedName>
        <fullName evidence="7">Type IV secretory pathway TraG/TraD family ATPase VirD4</fullName>
    </submittedName>
</protein>
<evidence type="ECO:0000256" key="2">
    <source>
        <dbReference type="ARBA" id="ARBA00022475"/>
    </source>
</evidence>
<keyword evidence="5" id="KW-0472">Membrane</keyword>
<proteinExistence type="predicted"/>
<dbReference type="Gene3D" id="3.40.50.300">
    <property type="entry name" value="P-loop containing nucleotide triphosphate hydrolases"/>
    <property type="match status" value="1"/>
</dbReference>
<evidence type="ECO:0000256" key="4">
    <source>
        <dbReference type="ARBA" id="ARBA00022989"/>
    </source>
</evidence>
<evidence type="ECO:0000256" key="5">
    <source>
        <dbReference type="ARBA" id="ARBA00023136"/>
    </source>
</evidence>